<dbReference type="RefSeq" id="WP_017396274.1">
    <property type="nucleotide sequence ID" value="NZ_CP018871.1"/>
</dbReference>
<accession>A0A1L6KLI4</accession>
<evidence type="ECO:0000313" key="1">
    <source>
        <dbReference type="EMBL" id="APR69958.1"/>
    </source>
</evidence>
<sequence>MALIEMPRHGIRSTTYLSYALNLAQLGRFAFQIFVQQSRFQIIIPVSGHAKQVLTGSSLFKNGTGRNSHGSVLVLITKGC</sequence>
<dbReference type="STRING" id="29430.AHTJS_05910"/>
<organism evidence="1">
    <name type="scientific">Acinetobacter haemolyticus</name>
    <dbReference type="NCBI Taxonomy" id="29430"/>
    <lineage>
        <taxon>Bacteria</taxon>
        <taxon>Pseudomonadati</taxon>
        <taxon>Pseudomonadota</taxon>
        <taxon>Gammaproteobacteria</taxon>
        <taxon>Moraxellales</taxon>
        <taxon>Moraxellaceae</taxon>
        <taxon>Acinetobacter</taxon>
    </lineage>
</organism>
<dbReference type="AlphaFoldDB" id="A0A1L6KLI4"/>
<reference evidence="1" key="1">
    <citation type="submission" date="2016-12" db="EMBL/GenBank/DDBJ databases">
        <title>Complete genome sequence of Acinetobacter haemolyticus strain TJS01 isolated from a respiratory patient in china.</title>
        <authorList>
            <person name="Deng Y."/>
            <person name="Zhang S.-C."/>
            <person name="Song C.-C."/>
            <person name="Dong Y."/>
            <person name="Gao F."/>
            <person name="Huang H."/>
        </authorList>
    </citation>
    <scope>NUCLEOTIDE SEQUENCE [LARGE SCALE GENOMIC DNA]</scope>
    <source>
        <strain evidence="1">TJS01</strain>
    </source>
</reference>
<dbReference type="KEGG" id="ahl:AHTJS_05910"/>
<protein>
    <submittedName>
        <fullName evidence="1">Uncharacterized protein</fullName>
    </submittedName>
</protein>
<name>A0A1L6KLI4_ACIHA</name>
<dbReference type="EMBL" id="CP018871">
    <property type="protein sequence ID" value="APR69958.1"/>
    <property type="molecule type" value="Genomic_DNA"/>
</dbReference>
<proteinExistence type="predicted"/>
<gene>
    <name evidence="1" type="ORF">AHTJS_05910</name>
</gene>